<evidence type="ECO:0008006" key="3">
    <source>
        <dbReference type="Google" id="ProtNLM"/>
    </source>
</evidence>
<accession>A0A177N2H6</accession>
<proteinExistence type="predicted"/>
<gene>
    <name evidence="1" type="ORF">A1359_14010</name>
</gene>
<evidence type="ECO:0000313" key="1">
    <source>
        <dbReference type="EMBL" id="OAI12166.1"/>
    </source>
</evidence>
<sequence length="160" mass="17910">MGFCLPGICCGDANPAISREYQLKTAYLFHFAELAQWPDSTQMTICVKGDNPLRFYLPALEGMEVDNKIVHILLDPVFAIEQCQILFLSELDALSEAMLTQAKIHHVLLVSDVEQFASKGGMIQFTLRDNKLKLIVNLASVRAANLRLSSKLLRMAEILE</sequence>
<dbReference type="AlphaFoldDB" id="A0A177N2H6"/>
<dbReference type="STRING" id="980561.A1359_14010"/>
<dbReference type="InterPro" id="IPR025293">
    <property type="entry name" value="YfiR/HmsC-like"/>
</dbReference>
<organism evidence="1 2">
    <name type="scientific">Methylomonas lenta</name>
    <dbReference type="NCBI Taxonomy" id="980561"/>
    <lineage>
        <taxon>Bacteria</taxon>
        <taxon>Pseudomonadati</taxon>
        <taxon>Pseudomonadota</taxon>
        <taxon>Gammaproteobacteria</taxon>
        <taxon>Methylococcales</taxon>
        <taxon>Methylococcaceae</taxon>
        <taxon>Methylomonas</taxon>
    </lineage>
</organism>
<comment type="caution">
    <text evidence="1">The sequence shown here is derived from an EMBL/GenBank/DDBJ whole genome shotgun (WGS) entry which is preliminary data.</text>
</comment>
<evidence type="ECO:0000313" key="2">
    <source>
        <dbReference type="Proteomes" id="UP000078476"/>
    </source>
</evidence>
<keyword evidence="2" id="KW-1185">Reference proteome</keyword>
<dbReference type="Proteomes" id="UP000078476">
    <property type="component" value="Unassembled WGS sequence"/>
</dbReference>
<protein>
    <recommendedName>
        <fullName evidence="3">DUF4154 domain-containing protein</fullName>
    </recommendedName>
</protein>
<dbReference type="Pfam" id="PF13689">
    <property type="entry name" value="DUF4154"/>
    <property type="match status" value="1"/>
</dbReference>
<dbReference type="EMBL" id="LUUI01000131">
    <property type="protein sequence ID" value="OAI12166.1"/>
    <property type="molecule type" value="Genomic_DNA"/>
</dbReference>
<name>A0A177N2H6_9GAMM</name>
<reference evidence="1 2" key="1">
    <citation type="submission" date="2016-03" db="EMBL/GenBank/DDBJ databases">
        <authorList>
            <person name="Ploux O."/>
        </authorList>
    </citation>
    <scope>NUCLEOTIDE SEQUENCE [LARGE SCALE GENOMIC DNA]</scope>
    <source>
        <strain evidence="1 2">R-45370</strain>
    </source>
</reference>